<dbReference type="InterPro" id="IPR039420">
    <property type="entry name" value="WalR-like"/>
</dbReference>
<dbReference type="InterPro" id="IPR029787">
    <property type="entry name" value="Nucleotide_cyclase"/>
</dbReference>
<keyword evidence="2" id="KW-0902">Two-component regulatory system</keyword>
<keyword evidence="12" id="KW-1185">Reference proteome</keyword>
<dbReference type="GO" id="GO:0005829">
    <property type="term" value="C:cytosol"/>
    <property type="evidence" value="ECO:0007669"/>
    <property type="project" value="TreeGrafter"/>
</dbReference>
<dbReference type="PANTHER" id="PTHR48111">
    <property type="entry name" value="REGULATOR OF RPOS"/>
    <property type="match status" value="1"/>
</dbReference>
<dbReference type="Proteomes" id="UP001431572">
    <property type="component" value="Chromosome 1"/>
</dbReference>
<dbReference type="InterPro" id="IPR011006">
    <property type="entry name" value="CheY-like_superfamily"/>
</dbReference>
<evidence type="ECO:0000256" key="5">
    <source>
        <dbReference type="ARBA" id="ARBA00023163"/>
    </source>
</evidence>
<evidence type="ECO:0000256" key="1">
    <source>
        <dbReference type="ARBA" id="ARBA00022553"/>
    </source>
</evidence>
<reference evidence="10" key="2">
    <citation type="journal article" date="2024" name="Nature">
        <title>Anoxygenic phototroph of the Chloroflexota uses a type I reaction centre.</title>
        <authorList>
            <person name="Tsuji J.M."/>
            <person name="Shaw N.A."/>
            <person name="Nagashima S."/>
            <person name="Venkiteswaran J.J."/>
            <person name="Schiff S.L."/>
            <person name="Watanabe T."/>
            <person name="Fukui M."/>
            <person name="Hanada S."/>
            <person name="Tank M."/>
            <person name="Neufeld J.D."/>
        </authorList>
    </citation>
    <scope>NUCLEOTIDE SEQUENCE</scope>
    <source>
        <strain evidence="10">L227-S17</strain>
    </source>
</reference>
<dbReference type="AlphaFoldDB" id="A0A8T7LZ11"/>
<dbReference type="PROSITE" id="PS50110">
    <property type="entry name" value="RESPONSE_REGULATORY"/>
    <property type="match status" value="1"/>
</dbReference>
<dbReference type="RefSeq" id="WP_341467479.1">
    <property type="nucleotide sequence ID" value="NZ_CP128399.1"/>
</dbReference>
<evidence type="ECO:0000259" key="7">
    <source>
        <dbReference type="PROSITE" id="PS50110"/>
    </source>
</evidence>
<evidence type="ECO:0000313" key="10">
    <source>
        <dbReference type="EMBL" id="WJW65593.1"/>
    </source>
</evidence>
<proteinExistence type="predicted"/>
<feature type="domain" description="GGDEF" evidence="8">
    <location>
        <begin position="151"/>
        <end position="273"/>
    </location>
</feature>
<dbReference type="NCBIfam" id="TIGR00254">
    <property type="entry name" value="GGDEF"/>
    <property type="match status" value="1"/>
</dbReference>
<dbReference type="Pfam" id="PF00990">
    <property type="entry name" value="GGDEF"/>
    <property type="match status" value="1"/>
</dbReference>
<dbReference type="PANTHER" id="PTHR48111:SF1">
    <property type="entry name" value="TWO-COMPONENT RESPONSE REGULATOR ORR33"/>
    <property type="match status" value="1"/>
</dbReference>
<dbReference type="GO" id="GO:0032993">
    <property type="term" value="C:protein-DNA complex"/>
    <property type="evidence" value="ECO:0007669"/>
    <property type="project" value="TreeGrafter"/>
</dbReference>
<dbReference type="GO" id="GO:0000156">
    <property type="term" value="F:phosphorelay response regulator activity"/>
    <property type="evidence" value="ECO:0007669"/>
    <property type="project" value="TreeGrafter"/>
</dbReference>
<keyword evidence="4" id="KW-0238">DNA-binding</keyword>
<keyword evidence="3" id="KW-0805">Transcription regulation</keyword>
<evidence type="ECO:0000313" key="12">
    <source>
        <dbReference type="Proteomes" id="UP001431572"/>
    </source>
</evidence>
<dbReference type="InterPro" id="IPR001789">
    <property type="entry name" value="Sig_transdc_resp-reg_receiver"/>
</dbReference>
<evidence type="ECO:0000313" key="11">
    <source>
        <dbReference type="Proteomes" id="UP000521676"/>
    </source>
</evidence>
<evidence type="ECO:0000313" key="9">
    <source>
        <dbReference type="EMBL" id="NWJ46217.1"/>
    </source>
</evidence>
<dbReference type="Gene3D" id="3.40.50.2300">
    <property type="match status" value="1"/>
</dbReference>
<accession>A0A8T7LZ11</accession>
<dbReference type="FunFam" id="3.40.50.2300:FF:000001">
    <property type="entry name" value="DNA-binding response regulator PhoB"/>
    <property type="match status" value="1"/>
</dbReference>
<dbReference type="GO" id="GO:0006355">
    <property type="term" value="P:regulation of DNA-templated transcription"/>
    <property type="evidence" value="ECO:0007669"/>
    <property type="project" value="TreeGrafter"/>
</dbReference>
<dbReference type="GO" id="GO:0000976">
    <property type="term" value="F:transcription cis-regulatory region binding"/>
    <property type="evidence" value="ECO:0007669"/>
    <property type="project" value="TreeGrafter"/>
</dbReference>
<dbReference type="Gene3D" id="6.10.250.690">
    <property type="match status" value="1"/>
</dbReference>
<dbReference type="Gene3D" id="3.30.70.270">
    <property type="match status" value="1"/>
</dbReference>
<organism evidence="9 11">
    <name type="scientific">Candidatus Chlorohelix allophototropha</name>
    <dbReference type="NCBI Taxonomy" id="3003348"/>
    <lineage>
        <taxon>Bacteria</taxon>
        <taxon>Bacillati</taxon>
        <taxon>Chloroflexota</taxon>
        <taxon>Chloroflexia</taxon>
        <taxon>Candidatus Chloroheliales</taxon>
        <taxon>Candidatus Chloroheliaceae</taxon>
        <taxon>Candidatus Chlorohelix</taxon>
    </lineage>
</organism>
<protein>
    <submittedName>
        <fullName evidence="9">Response regulator</fullName>
    </submittedName>
</protein>
<reference evidence="9 11" key="1">
    <citation type="submission" date="2020-06" db="EMBL/GenBank/DDBJ databases">
        <title>Anoxygenic phototrophic Chloroflexota member uses a Type I reaction center.</title>
        <authorList>
            <person name="Tsuji J.M."/>
            <person name="Shaw N.A."/>
            <person name="Nagashima S."/>
            <person name="Venkiteswaran J."/>
            <person name="Schiff S.L."/>
            <person name="Hanada S."/>
            <person name="Tank M."/>
            <person name="Neufeld J.D."/>
        </authorList>
    </citation>
    <scope>NUCLEOTIDE SEQUENCE [LARGE SCALE GENOMIC DNA]</scope>
    <source>
        <strain evidence="9">L227-S17</strain>
    </source>
</reference>
<name>A0A8T7LZ11_9CHLR</name>
<dbReference type="InterPro" id="IPR000160">
    <property type="entry name" value="GGDEF_dom"/>
</dbReference>
<gene>
    <name evidence="9" type="ORF">HXX08_10085</name>
    <name evidence="10" type="ORF">OZ401_001361</name>
</gene>
<dbReference type="SMART" id="SM00267">
    <property type="entry name" value="GGDEF"/>
    <property type="match status" value="1"/>
</dbReference>
<keyword evidence="1 6" id="KW-0597">Phosphoprotein</keyword>
<evidence type="ECO:0000259" key="8">
    <source>
        <dbReference type="PROSITE" id="PS50887"/>
    </source>
</evidence>
<feature type="domain" description="Response regulatory" evidence="7">
    <location>
        <begin position="3"/>
        <end position="119"/>
    </location>
</feature>
<evidence type="ECO:0000256" key="4">
    <source>
        <dbReference type="ARBA" id="ARBA00023125"/>
    </source>
</evidence>
<dbReference type="Pfam" id="PF00072">
    <property type="entry name" value="Response_reg"/>
    <property type="match status" value="1"/>
</dbReference>
<evidence type="ECO:0000256" key="6">
    <source>
        <dbReference type="PROSITE-ProRule" id="PRU00169"/>
    </source>
</evidence>
<dbReference type="Proteomes" id="UP000521676">
    <property type="component" value="Unassembled WGS sequence"/>
</dbReference>
<evidence type="ECO:0000256" key="3">
    <source>
        <dbReference type="ARBA" id="ARBA00023015"/>
    </source>
</evidence>
<dbReference type="SUPFAM" id="SSF52172">
    <property type="entry name" value="CheY-like"/>
    <property type="match status" value="1"/>
</dbReference>
<evidence type="ECO:0000256" key="2">
    <source>
        <dbReference type="ARBA" id="ARBA00023012"/>
    </source>
</evidence>
<dbReference type="SUPFAM" id="SSF55073">
    <property type="entry name" value="Nucleotide cyclase"/>
    <property type="match status" value="1"/>
</dbReference>
<keyword evidence="5" id="KW-0804">Transcription</keyword>
<dbReference type="EMBL" id="CP128399">
    <property type="protein sequence ID" value="WJW65593.1"/>
    <property type="molecule type" value="Genomic_DNA"/>
</dbReference>
<dbReference type="SMART" id="SM00448">
    <property type="entry name" value="REC"/>
    <property type="match status" value="1"/>
</dbReference>
<dbReference type="PROSITE" id="PS50887">
    <property type="entry name" value="GGDEF"/>
    <property type="match status" value="1"/>
</dbReference>
<dbReference type="EMBL" id="JACATZ010000001">
    <property type="protein sequence ID" value="NWJ46217.1"/>
    <property type="molecule type" value="Genomic_DNA"/>
</dbReference>
<feature type="modified residue" description="4-aspartylphosphate" evidence="6">
    <location>
        <position position="52"/>
    </location>
</feature>
<dbReference type="InterPro" id="IPR043128">
    <property type="entry name" value="Rev_trsase/Diguanyl_cyclase"/>
</dbReference>
<sequence length="273" mass="30488">MTKILVVDDEPFITDMVEATLVAEGYEVNKAYSGEDALTSIQTDPPDLVLLDLMLPGMSGYDVSRFMQREAQYSHIPIIMVTARSATHDRSSGYETGADDYITKPFNPDELLIRVRAQLHHANQTDFSKLTGLPGSRAVQMAIQKHTKSNKPWSIIYADIENFTSYNEVYSFQKGDQVLRKIAGILKQAVDDKGNKDAFVGYAGRDDFVIITTPNHTDAIIKRAEKLFKEIADDFFNSADRKNGYFSYVNHAGLSLKLPLMSLSFDIVDNGGD</sequence>